<dbReference type="Pfam" id="PF13520">
    <property type="entry name" value="AA_permease_2"/>
    <property type="match status" value="1"/>
</dbReference>
<dbReference type="PANTHER" id="PTHR45826:SF7">
    <property type="entry name" value="ACID TRANSPORTER, PUTATIVE-RELATED"/>
    <property type="match status" value="1"/>
</dbReference>
<proteinExistence type="inferred from homology"/>
<gene>
    <name evidence="9" type="ORF">STCU_04119</name>
</gene>
<feature type="transmembrane region" description="Helical" evidence="8">
    <location>
        <begin position="246"/>
        <end position="267"/>
    </location>
</feature>
<reference evidence="9 10" key="1">
    <citation type="journal article" date="2013" name="PLoS ONE">
        <title>Predicting the Proteins of Angomonas deanei, Strigomonas culicis and Their Respective Endosymbionts Reveals New Aspects of the Trypanosomatidae Family.</title>
        <authorList>
            <person name="Motta M.C."/>
            <person name="Martins A.C."/>
            <person name="de Souza S.S."/>
            <person name="Catta-Preta C.M."/>
            <person name="Silva R."/>
            <person name="Klein C.C."/>
            <person name="de Almeida L.G."/>
            <person name="de Lima Cunha O."/>
            <person name="Ciapina L.P."/>
            <person name="Brocchi M."/>
            <person name="Colabardini A.C."/>
            <person name="de Araujo Lima B."/>
            <person name="Machado C.R."/>
            <person name="de Almeida Soares C.M."/>
            <person name="Probst C.M."/>
            <person name="de Menezes C.B."/>
            <person name="Thompson C.E."/>
            <person name="Bartholomeu D.C."/>
            <person name="Gradia D.F."/>
            <person name="Pavoni D.P."/>
            <person name="Grisard E.C."/>
            <person name="Fantinatti-Garboggini F."/>
            <person name="Marchini F.K."/>
            <person name="Rodrigues-Luiz G.F."/>
            <person name="Wagner G."/>
            <person name="Goldman G.H."/>
            <person name="Fietto J.L."/>
            <person name="Elias M.C."/>
            <person name="Goldman M.H."/>
            <person name="Sagot M.F."/>
            <person name="Pereira M."/>
            <person name="Stoco P.H."/>
            <person name="de Mendonca-Neto R.P."/>
            <person name="Teixeira S.M."/>
            <person name="Maciel T.E."/>
            <person name="de Oliveira Mendes T.A."/>
            <person name="Urmenyi T.P."/>
            <person name="de Souza W."/>
            <person name="Schenkman S."/>
            <person name="de Vasconcelos A.T."/>
        </authorList>
    </citation>
    <scope>NUCLEOTIDE SEQUENCE [LARGE SCALE GENOMIC DNA]</scope>
</reference>
<feature type="transmembrane region" description="Helical" evidence="8">
    <location>
        <begin position="287"/>
        <end position="320"/>
    </location>
</feature>
<evidence type="ECO:0000256" key="2">
    <source>
        <dbReference type="ARBA" id="ARBA00022448"/>
    </source>
</evidence>
<comment type="subcellular location">
    <subcellularLocation>
        <location evidence="1">Cell membrane</location>
        <topology evidence="1">Multi-pass membrane protein</topology>
    </subcellularLocation>
</comment>
<accession>S9UHN2</accession>
<dbReference type="FunFam" id="1.20.1740.10:FF:000041">
    <property type="entry name" value="Amino acid permease, putative"/>
    <property type="match status" value="1"/>
</dbReference>
<keyword evidence="5 8" id="KW-1133">Transmembrane helix</keyword>
<feature type="transmembrane region" description="Helical" evidence="8">
    <location>
        <begin position="216"/>
        <end position="234"/>
    </location>
</feature>
<dbReference type="EMBL" id="ATMH01004119">
    <property type="protein sequence ID" value="EPY30332.1"/>
    <property type="molecule type" value="Genomic_DNA"/>
</dbReference>
<dbReference type="PIRSF" id="PIRSF006060">
    <property type="entry name" value="AA_transporter"/>
    <property type="match status" value="1"/>
</dbReference>
<dbReference type="InterPro" id="IPR044566">
    <property type="entry name" value="RMV1-like"/>
</dbReference>
<name>S9UHN2_9TRYP</name>
<feature type="transmembrane region" description="Helical" evidence="8">
    <location>
        <begin position="443"/>
        <end position="463"/>
    </location>
</feature>
<keyword evidence="4 8" id="KW-0812">Transmembrane</keyword>
<dbReference type="GO" id="GO:0005886">
    <property type="term" value="C:plasma membrane"/>
    <property type="evidence" value="ECO:0007669"/>
    <property type="project" value="UniProtKB-SubCell"/>
</dbReference>
<dbReference type="Gene3D" id="1.20.1740.10">
    <property type="entry name" value="Amino acid/polyamine transporter I"/>
    <property type="match status" value="1"/>
</dbReference>
<feature type="transmembrane region" description="Helical" evidence="8">
    <location>
        <begin position="37"/>
        <end position="57"/>
    </location>
</feature>
<feature type="transmembrane region" description="Helical" evidence="8">
    <location>
        <begin position="413"/>
        <end position="437"/>
    </location>
</feature>
<protein>
    <submittedName>
        <fullName evidence="9">Amino acid permease</fullName>
    </submittedName>
</protein>
<evidence type="ECO:0000256" key="6">
    <source>
        <dbReference type="ARBA" id="ARBA00023136"/>
    </source>
</evidence>
<feature type="transmembrane region" description="Helical" evidence="8">
    <location>
        <begin position="105"/>
        <end position="126"/>
    </location>
</feature>
<dbReference type="AlphaFoldDB" id="S9UHN2"/>
<keyword evidence="3" id="KW-1003">Cell membrane</keyword>
<evidence type="ECO:0000256" key="5">
    <source>
        <dbReference type="ARBA" id="ARBA00022989"/>
    </source>
</evidence>
<keyword evidence="10" id="KW-1185">Reference proteome</keyword>
<dbReference type="GO" id="GO:0015203">
    <property type="term" value="F:polyamine transmembrane transporter activity"/>
    <property type="evidence" value="ECO:0007669"/>
    <property type="project" value="UniProtKB-ARBA"/>
</dbReference>
<keyword evidence="6 8" id="KW-0472">Membrane</keyword>
<dbReference type="OrthoDB" id="5982228at2759"/>
<comment type="similarity">
    <text evidence="7">Belongs to the amino acid-polyamine-organocation (APC) superfamily. Polyamine:cation symporter (PHS) (TC 2.A.3.12) family.</text>
</comment>
<feature type="transmembrane region" description="Helical" evidence="8">
    <location>
        <begin position="163"/>
        <end position="196"/>
    </location>
</feature>
<dbReference type="Proteomes" id="UP000015354">
    <property type="component" value="Unassembled WGS sequence"/>
</dbReference>
<evidence type="ECO:0000256" key="1">
    <source>
        <dbReference type="ARBA" id="ARBA00004651"/>
    </source>
</evidence>
<evidence type="ECO:0000313" key="9">
    <source>
        <dbReference type="EMBL" id="EPY30332.1"/>
    </source>
</evidence>
<keyword evidence="2" id="KW-0813">Transport</keyword>
<feature type="transmembrane region" description="Helical" evidence="8">
    <location>
        <begin position="383"/>
        <end position="401"/>
    </location>
</feature>
<evidence type="ECO:0000313" key="10">
    <source>
        <dbReference type="Proteomes" id="UP000015354"/>
    </source>
</evidence>
<organism evidence="9 10">
    <name type="scientific">Strigomonas culicis</name>
    <dbReference type="NCBI Taxonomy" id="28005"/>
    <lineage>
        <taxon>Eukaryota</taxon>
        <taxon>Discoba</taxon>
        <taxon>Euglenozoa</taxon>
        <taxon>Kinetoplastea</taxon>
        <taxon>Metakinetoplastina</taxon>
        <taxon>Trypanosomatida</taxon>
        <taxon>Trypanosomatidae</taxon>
        <taxon>Strigomonadinae</taxon>
        <taxon>Strigomonas</taxon>
    </lineage>
</organism>
<feature type="transmembrane region" description="Helical" evidence="8">
    <location>
        <begin position="355"/>
        <end position="377"/>
    </location>
</feature>
<dbReference type="InterPro" id="IPR002293">
    <property type="entry name" value="AA/rel_permease1"/>
</dbReference>
<sequence length="527" mass="57511">MRQGRATAALDPALRGRSSSPIVRFRSPRAEESRPKAVLTTLTLLGVIYTASISGGYGLEDSVSAGGPLLSILFLCLIPFVWGIPVSFCVAELACSIPSNAGPIMWVNCSFPSWITFSTVLWTAFLNAVDNSLYPAVFADYCATLFKLGFFEKSLLKVGFLSICAVINILGVMLVGTFSVAIMGITILPFFLMFVLQAPHGFNWERIAYIPDKINWAIFLPVVAWNFSGFDSAGNVIEEVQNPNPTFVHALILMIVAALGTYIPPILAGASATKLEKVPFEEWGDGFWVKVGAAVGGTPMAVTVMIGGAISTLGLMTTLLATTSRSLSGMGTLNAFPTFFSKWIERYSERYGTPVNAIVVNTIVTCILSITLSFQTLVQLDQVLYALRLIMILAAFLKLRLKQPFLERPYKAPGGSCAAVLWAGVPIAFSLFLIVMAMTGGSLIFYSSVAVIVGTLIVSYITVRFFRPDGFEGELVEEYEDADMQTYGTILEMESADWRSLHPTSTFIERPPKINHKRFETVRGLFC</sequence>
<dbReference type="PANTHER" id="PTHR45826">
    <property type="entry name" value="POLYAMINE TRANSPORTER PUT1"/>
    <property type="match status" value="1"/>
</dbReference>
<evidence type="ECO:0000256" key="7">
    <source>
        <dbReference type="ARBA" id="ARBA00024041"/>
    </source>
</evidence>
<evidence type="ECO:0000256" key="8">
    <source>
        <dbReference type="SAM" id="Phobius"/>
    </source>
</evidence>
<feature type="transmembrane region" description="Helical" evidence="8">
    <location>
        <begin position="69"/>
        <end position="93"/>
    </location>
</feature>
<evidence type="ECO:0000256" key="3">
    <source>
        <dbReference type="ARBA" id="ARBA00022475"/>
    </source>
</evidence>
<evidence type="ECO:0000256" key="4">
    <source>
        <dbReference type="ARBA" id="ARBA00022692"/>
    </source>
</evidence>
<comment type="caution">
    <text evidence="9">The sequence shown here is derived from an EMBL/GenBank/DDBJ whole genome shotgun (WGS) entry which is preliminary data.</text>
</comment>